<evidence type="ECO:0000256" key="1">
    <source>
        <dbReference type="SAM" id="Phobius"/>
    </source>
</evidence>
<dbReference type="OrthoDB" id="2067683at2"/>
<dbReference type="EMBL" id="ACIL03000007">
    <property type="protein sequence ID" value="ESL03992.1"/>
    <property type="molecule type" value="Genomic_DNA"/>
</dbReference>
<keyword evidence="1" id="KW-1133">Transmembrane helix</keyword>
<keyword evidence="3" id="KW-1185">Reference proteome</keyword>
<comment type="caution">
    <text evidence="2">The sequence shown here is derived from an EMBL/GenBank/DDBJ whole genome shotgun (WGS) entry which is preliminary data.</text>
</comment>
<feature type="transmembrane region" description="Helical" evidence="1">
    <location>
        <begin position="46"/>
        <end position="64"/>
    </location>
</feature>
<dbReference type="eggNOG" id="ENOG50337P2">
    <property type="taxonomic scope" value="Bacteria"/>
</dbReference>
<dbReference type="HOGENOM" id="CLU_091631_1_0_9"/>
<sequence>MKKESILDEEAYIYNHRSDENESDKWKKMSRKQKFAYFNDYYRNKIIAAIIVLGFVFSVLYTMFSPKPEVVASVAVINDYWDEEKTVELTKELSSYLELQEGKQEVQIDDTYILETTGMGNEVANTQRLVAKFAAGDINIVIADRDKFDEFVNSDTFAKVSEVLDSAVPYGDRLTSNGYGISLKDSKLLKELGSGRNEMVLGVLANADEEDYKYISKLIKYILQKS</sequence>
<protein>
    <submittedName>
        <fullName evidence="2">Uncharacterized protein</fullName>
    </submittedName>
</protein>
<organism evidence="2 3">
    <name type="scientific">Catonella morbi ATCC 51271</name>
    <dbReference type="NCBI Taxonomy" id="592026"/>
    <lineage>
        <taxon>Bacteria</taxon>
        <taxon>Bacillati</taxon>
        <taxon>Bacillota</taxon>
        <taxon>Clostridia</taxon>
        <taxon>Lachnospirales</taxon>
        <taxon>Lachnospiraceae</taxon>
        <taxon>Catonella</taxon>
    </lineage>
</organism>
<proteinExistence type="predicted"/>
<dbReference type="Proteomes" id="UP000018227">
    <property type="component" value="Unassembled WGS sequence"/>
</dbReference>
<evidence type="ECO:0000313" key="2">
    <source>
        <dbReference type="EMBL" id="ESL03992.1"/>
    </source>
</evidence>
<keyword evidence="1" id="KW-0812">Transmembrane</keyword>
<keyword evidence="1" id="KW-0472">Membrane</keyword>
<dbReference type="STRING" id="592026.GCWU0000282_001160"/>
<reference evidence="2 3" key="1">
    <citation type="submission" date="2013-06" db="EMBL/GenBank/DDBJ databases">
        <authorList>
            <person name="Weinstock G."/>
            <person name="Sodergren E."/>
            <person name="Clifton S."/>
            <person name="Fulton L."/>
            <person name="Fulton B."/>
            <person name="Courtney L."/>
            <person name="Fronick C."/>
            <person name="Harrison M."/>
            <person name="Strong C."/>
            <person name="Farmer C."/>
            <person name="Delahaunty K."/>
            <person name="Markovic C."/>
            <person name="Hall O."/>
            <person name="Minx P."/>
            <person name="Tomlinson C."/>
            <person name="Mitreva M."/>
            <person name="Nelson J."/>
            <person name="Hou S."/>
            <person name="Wollam A."/>
            <person name="Pepin K.H."/>
            <person name="Johnson M."/>
            <person name="Bhonagiri V."/>
            <person name="Nash W.E."/>
            <person name="Warren W."/>
            <person name="Chinwalla A."/>
            <person name="Mardis E.R."/>
            <person name="Wilson R.K."/>
        </authorList>
    </citation>
    <scope>NUCLEOTIDE SEQUENCE [LARGE SCALE GENOMIC DNA]</scope>
    <source>
        <strain evidence="2 3">ATCC 51271</strain>
    </source>
</reference>
<name>V2Y7B9_9FIRM</name>
<gene>
    <name evidence="2" type="ORF">GCWU0000282_001160</name>
</gene>
<evidence type="ECO:0000313" key="3">
    <source>
        <dbReference type="Proteomes" id="UP000018227"/>
    </source>
</evidence>
<dbReference type="AlphaFoldDB" id="V2Y7B9"/>
<accession>V2Y7B9</accession>
<dbReference type="RefSeq" id="WP_023354041.1">
    <property type="nucleotide sequence ID" value="NZ_KI535367.1"/>
</dbReference>